<dbReference type="EMBL" id="CAADFZ010000068">
    <property type="protein sequence ID" value="VFK65714.1"/>
    <property type="molecule type" value="Genomic_DNA"/>
</dbReference>
<evidence type="ECO:0000313" key="1">
    <source>
        <dbReference type="EMBL" id="VFK65714.1"/>
    </source>
</evidence>
<gene>
    <name evidence="1" type="ORF">BECKUNK1418G_GA0071005_106823</name>
    <name evidence="2" type="ORF">BECKUNK1418H_GA0071006_11502</name>
</gene>
<accession>A0A451AI95</accession>
<dbReference type="AlphaFoldDB" id="A0A451AI95"/>
<reference evidence="1" key="1">
    <citation type="submission" date="2019-02" db="EMBL/GenBank/DDBJ databases">
        <authorList>
            <person name="Gruber-Vodicka R. H."/>
            <person name="Seah K. B. B."/>
        </authorList>
    </citation>
    <scope>NUCLEOTIDE SEQUENCE</scope>
    <source>
        <strain evidence="2">BECK_BY19</strain>
        <strain evidence="1">BECK_BY8</strain>
    </source>
</reference>
<proteinExistence type="predicted"/>
<organism evidence="1">
    <name type="scientific">Candidatus Kentrum sp. UNK</name>
    <dbReference type="NCBI Taxonomy" id="2126344"/>
    <lineage>
        <taxon>Bacteria</taxon>
        <taxon>Pseudomonadati</taxon>
        <taxon>Pseudomonadota</taxon>
        <taxon>Gammaproteobacteria</taxon>
        <taxon>Candidatus Kentrum</taxon>
    </lineage>
</organism>
<name>A0A451AI95_9GAMM</name>
<evidence type="ECO:0000313" key="2">
    <source>
        <dbReference type="EMBL" id="VFK72929.1"/>
    </source>
</evidence>
<sequence length="150" mass="16918">MLLEVPIKKDIVHGFTIFQQNNAQILPYRINETPFANTPIVLYSRFHGVRHNGLDPGEFNPRAIRTLSGNEKIAGKLQFQVFSSSGEWTIYNLTQQSRNQKGCPKCVWLGSSEASPQKLHPNPLGAHFARPQPPLFKISALPQIEWVMLA</sequence>
<dbReference type="EMBL" id="CAADGD010000150">
    <property type="protein sequence ID" value="VFK72929.1"/>
    <property type="molecule type" value="Genomic_DNA"/>
</dbReference>
<protein>
    <submittedName>
        <fullName evidence="1">Uncharacterized protein</fullName>
    </submittedName>
</protein>